<dbReference type="AlphaFoldDB" id="A0A7X0VGJ0"/>
<sequence>MNKNVPNRNATTNRIRLDQYSQTGYSRGRGGAVVLLWWLVQATLFRWSPQPLYDYRNRLLRLFGARIGSGVKIRPTARITYPWKVAIGDHSWIGDHAELYSLDRIRIGNHCVVSQNSYLCTGSHDPTDVAFRLIVKPIRIEDGAWIASDVFVYPGVTVREMGVVAARSTVLQDIPASEIHAGTPARFVKQRFPLEEEDAGKTGTAEAASFVSLEEAKEKARRAVPG</sequence>
<evidence type="ECO:0000256" key="2">
    <source>
        <dbReference type="ARBA" id="ARBA00022679"/>
    </source>
</evidence>
<proteinExistence type="inferred from homology"/>
<dbReference type="GO" id="GO:0005829">
    <property type="term" value="C:cytosol"/>
    <property type="evidence" value="ECO:0007669"/>
    <property type="project" value="TreeGrafter"/>
</dbReference>
<dbReference type="PANTHER" id="PTHR23416:SF23">
    <property type="entry name" value="ACETYLTRANSFERASE C18B11.09C-RELATED"/>
    <property type="match status" value="1"/>
</dbReference>
<dbReference type="InterPro" id="IPR051159">
    <property type="entry name" value="Hexapeptide_acetyltransf"/>
</dbReference>
<dbReference type="PANTHER" id="PTHR23416">
    <property type="entry name" value="SIALIC ACID SYNTHASE-RELATED"/>
    <property type="match status" value="1"/>
</dbReference>
<gene>
    <name evidence="3" type="primary">wcaF</name>
    <name evidence="3" type="ORF">H7C19_13545</name>
</gene>
<dbReference type="InterPro" id="IPR011004">
    <property type="entry name" value="Trimer_LpxA-like_sf"/>
</dbReference>
<comment type="similarity">
    <text evidence="1">Belongs to the transferase hexapeptide repeat family.</text>
</comment>
<accession>A0A7X0VGJ0</accession>
<evidence type="ECO:0000313" key="3">
    <source>
        <dbReference type="EMBL" id="MBB6671709.1"/>
    </source>
</evidence>
<evidence type="ECO:0000313" key="4">
    <source>
        <dbReference type="Proteomes" id="UP000547209"/>
    </source>
</evidence>
<dbReference type="Gene3D" id="2.160.10.10">
    <property type="entry name" value="Hexapeptide repeat proteins"/>
    <property type="match status" value="1"/>
</dbReference>
<name>A0A7X0VGJ0_9BACL</name>
<reference evidence="3 4" key="1">
    <citation type="submission" date="2020-08" db="EMBL/GenBank/DDBJ databases">
        <title>Cohnella phylogeny.</title>
        <authorList>
            <person name="Dunlap C."/>
        </authorList>
    </citation>
    <scope>NUCLEOTIDE SEQUENCE [LARGE SCALE GENOMIC DNA]</scope>
    <source>
        <strain evidence="3 4">DSM 28246</strain>
    </source>
</reference>
<dbReference type="NCBIfam" id="NF007797">
    <property type="entry name" value="PRK10502.1"/>
    <property type="match status" value="1"/>
</dbReference>
<dbReference type="GO" id="GO:0008374">
    <property type="term" value="F:O-acyltransferase activity"/>
    <property type="evidence" value="ECO:0007669"/>
    <property type="project" value="TreeGrafter"/>
</dbReference>
<keyword evidence="2 3" id="KW-0808">Transferase</keyword>
<evidence type="ECO:0000256" key="1">
    <source>
        <dbReference type="ARBA" id="ARBA00007274"/>
    </source>
</evidence>
<protein>
    <submittedName>
        <fullName evidence="3">Colanic acid biosynthesis acetyltransferase WcaF</fullName>
    </submittedName>
</protein>
<organism evidence="3 4">
    <name type="scientific">Cohnella nanjingensis</name>
    <dbReference type="NCBI Taxonomy" id="1387779"/>
    <lineage>
        <taxon>Bacteria</taxon>
        <taxon>Bacillati</taxon>
        <taxon>Bacillota</taxon>
        <taxon>Bacilli</taxon>
        <taxon>Bacillales</taxon>
        <taxon>Paenibacillaceae</taxon>
        <taxon>Cohnella</taxon>
    </lineage>
</organism>
<dbReference type="EMBL" id="JACJVP010000023">
    <property type="protein sequence ID" value="MBB6671709.1"/>
    <property type="molecule type" value="Genomic_DNA"/>
</dbReference>
<comment type="caution">
    <text evidence="3">The sequence shown here is derived from an EMBL/GenBank/DDBJ whole genome shotgun (WGS) entry which is preliminary data.</text>
</comment>
<keyword evidence="4" id="KW-1185">Reference proteome</keyword>
<dbReference type="Proteomes" id="UP000547209">
    <property type="component" value="Unassembled WGS sequence"/>
</dbReference>
<dbReference type="CDD" id="cd05825">
    <property type="entry name" value="LbH_wcaF_like"/>
    <property type="match status" value="1"/>
</dbReference>
<dbReference type="SUPFAM" id="SSF51161">
    <property type="entry name" value="Trimeric LpxA-like enzymes"/>
    <property type="match status" value="1"/>
</dbReference>